<evidence type="ECO:0000256" key="2">
    <source>
        <dbReference type="ARBA" id="ARBA00005722"/>
    </source>
</evidence>
<organism evidence="6 7">
    <name type="scientific">Litorimonas cladophorae</name>
    <dbReference type="NCBI Taxonomy" id="1220491"/>
    <lineage>
        <taxon>Bacteria</taxon>
        <taxon>Pseudomonadati</taxon>
        <taxon>Pseudomonadota</taxon>
        <taxon>Alphaproteobacteria</taxon>
        <taxon>Maricaulales</taxon>
        <taxon>Robiginitomaculaceae</taxon>
    </lineage>
</organism>
<dbReference type="InterPro" id="IPR010583">
    <property type="entry name" value="MipA"/>
</dbReference>
<dbReference type="EMBL" id="BMYV01000001">
    <property type="protein sequence ID" value="GGX60061.1"/>
    <property type="molecule type" value="Genomic_DNA"/>
</dbReference>
<evidence type="ECO:0000256" key="3">
    <source>
        <dbReference type="ARBA" id="ARBA00022729"/>
    </source>
</evidence>
<name>A0A918KEE4_9PROT</name>
<comment type="similarity">
    <text evidence="2">Belongs to the MipA/OmpV family.</text>
</comment>
<evidence type="ECO:0000256" key="5">
    <source>
        <dbReference type="ARBA" id="ARBA00023237"/>
    </source>
</evidence>
<dbReference type="Proteomes" id="UP000600865">
    <property type="component" value="Unassembled WGS sequence"/>
</dbReference>
<evidence type="ECO:0000256" key="4">
    <source>
        <dbReference type="ARBA" id="ARBA00023136"/>
    </source>
</evidence>
<dbReference type="PANTHER" id="PTHR38776">
    <property type="entry name" value="MLTA-INTERACTING PROTEIN-RELATED"/>
    <property type="match status" value="1"/>
</dbReference>
<dbReference type="AlphaFoldDB" id="A0A918KEE4"/>
<dbReference type="GO" id="GO:0009279">
    <property type="term" value="C:cell outer membrane"/>
    <property type="evidence" value="ECO:0007669"/>
    <property type="project" value="UniProtKB-SubCell"/>
</dbReference>
<evidence type="ECO:0008006" key="8">
    <source>
        <dbReference type="Google" id="ProtNLM"/>
    </source>
</evidence>
<evidence type="ECO:0000313" key="6">
    <source>
        <dbReference type="EMBL" id="GGX60061.1"/>
    </source>
</evidence>
<sequence>MQISSDEFNAYMKPSTAFERNKHMKHLTHALLSALVISFAPISADAQTGGDETTVDLGGAVLTRPAYVGSDQYQTNLLPYIGFENLYGFDMRGLAISSDVIEMGTGKGPGKWSLEAGPRVSFDFGRDSSDSPTLAGLDDIDSSLLLGGFTRATYGIIGFDLAVGQDVIGGHDGFVADASVGTRYPGQGWFVAPIVTLSWANQNFTQDIYGISQAQTATSALDQFNTKSGFHQVSATLLGGIDLDEDWSLTGLISYREALGDYRDSPIIQAEDGTAAGVFATVGIARRFNF</sequence>
<keyword evidence="7" id="KW-1185">Reference proteome</keyword>
<gene>
    <name evidence="6" type="ORF">GCM10011309_07350</name>
</gene>
<comment type="subcellular location">
    <subcellularLocation>
        <location evidence="1">Cell outer membrane</location>
    </subcellularLocation>
</comment>
<dbReference type="Pfam" id="PF06629">
    <property type="entry name" value="MipA"/>
    <property type="match status" value="1"/>
</dbReference>
<proteinExistence type="inferred from homology"/>
<comment type="caution">
    <text evidence="6">The sequence shown here is derived from an EMBL/GenBank/DDBJ whole genome shotgun (WGS) entry which is preliminary data.</text>
</comment>
<evidence type="ECO:0000256" key="1">
    <source>
        <dbReference type="ARBA" id="ARBA00004442"/>
    </source>
</evidence>
<protein>
    <recommendedName>
        <fullName evidence="8">MipA/OmpV family protein</fullName>
    </recommendedName>
</protein>
<keyword evidence="4" id="KW-0472">Membrane</keyword>
<reference evidence="6 7" key="1">
    <citation type="journal article" date="2014" name="Int. J. Syst. Evol. Microbiol.">
        <title>Complete genome sequence of Corynebacterium casei LMG S-19264T (=DSM 44701T), isolated from a smear-ripened cheese.</title>
        <authorList>
            <consortium name="US DOE Joint Genome Institute (JGI-PGF)"/>
            <person name="Walter F."/>
            <person name="Albersmeier A."/>
            <person name="Kalinowski J."/>
            <person name="Ruckert C."/>
        </authorList>
    </citation>
    <scope>NUCLEOTIDE SEQUENCE [LARGE SCALE GENOMIC DNA]</scope>
    <source>
        <strain evidence="6 7">KCTC 23968</strain>
    </source>
</reference>
<accession>A0A918KEE4</accession>
<dbReference type="PANTHER" id="PTHR38776:SF1">
    <property type="entry name" value="MLTA-INTERACTING PROTEIN-RELATED"/>
    <property type="match status" value="1"/>
</dbReference>
<keyword evidence="5" id="KW-0998">Cell outer membrane</keyword>
<keyword evidence="3" id="KW-0732">Signal</keyword>
<evidence type="ECO:0000313" key="7">
    <source>
        <dbReference type="Proteomes" id="UP000600865"/>
    </source>
</evidence>